<keyword evidence="2" id="KW-0472">Membrane</keyword>
<keyword evidence="2" id="KW-0812">Transmembrane</keyword>
<dbReference type="AlphaFoldDB" id="A0A0A9ASR9"/>
<evidence type="ECO:0000256" key="1">
    <source>
        <dbReference type="SAM" id="MobiDB-lite"/>
    </source>
</evidence>
<reference evidence="3" key="2">
    <citation type="journal article" date="2015" name="Data Brief">
        <title>Shoot transcriptome of the giant reed, Arundo donax.</title>
        <authorList>
            <person name="Barrero R.A."/>
            <person name="Guerrero F.D."/>
            <person name="Moolhuijzen P."/>
            <person name="Goolsby J.A."/>
            <person name="Tidwell J."/>
            <person name="Bellgard S.E."/>
            <person name="Bellgard M.I."/>
        </authorList>
    </citation>
    <scope>NUCLEOTIDE SEQUENCE</scope>
    <source>
        <tissue evidence="3">Shoot tissue taken approximately 20 cm above the soil surface</tissue>
    </source>
</reference>
<proteinExistence type="predicted"/>
<reference evidence="3" key="1">
    <citation type="submission" date="2014-09" db="EMBL/GenBank/DDBJ databases">
        <authorList>
            <person name="Magalhaes I.L.F."/>
            <person name="Oliveira U."/>
            <person name="Santos F.R."/>
            <person name="Vidigal T.H.D.A."/>
            <person name="Brescovit A.D."/>
            <person name="Santos A.J."/>
        </authorList>
    </citation>
    <scope>NUCLEOTIDE SEQUENCE</scope>
    <source>
        <tissue evidence="3">Shoot tissue taken approximately 20 cm above the soil surface</tissue>
    </source>
</reference>
<protein>
    <submittedName>
        <fullName evidence="3">Uncharacterized protein</fullName>
    </submittedName>
</protein>
<keyword evidence="2" id="KW-1133">Transmembrane helix</keyword>
<evidence type="ECO:0000313" key="3">
    <source>
        <dbReference type="EMBL" id="JAD54146.1"/>
    </source>
</evidence>
<organism evidence="3">
    <name type="scientific">Arundo donax</name>
    <name type="common">Giant reed</name>
    <name type="synonym">Donax arundinaceus</name>
    <dbReference type="NCBI Taxonomy" id="35708"/>
    <lineage>
        <taxon>Eukaryota</taxon>
        <taxon>Viridiplantae</taxon>
        <taxon>Streptophyta</taxon>
        <taxon>Embryophyta</taxon>
        <taxon>Tracheophyta</taxon>
        <taxon>Spermatophyta</taxon>
        <taxon>Magnoliopsida</taxon>
        <taxon>Liliopsida</taxon>
        <taxon>Poales</taxon>
        <taxon>Poaceae</taxon>
        <taxon>PACMAD clade</taxon>
        <taxon>Arundinoideae</taxon>
        <taxon>Arundineae</taxon>
        <taxon>Arundo</taxon>
    </lineage>
</organism>
<feature type="transmembrane region" description="Helical" evidence="2">
    <location>
        <begin position="71"/>
        <end position="89"/>
    </location>
</feature>
<dbReference type="EMBL" id="GBRH01243749">
    <property type="protein sequence ID" value="JAD54146.1"/>
    <property type="molecule type" value="Transcribed_RNA"/>
</dbReference>
<sequence>MERAAAAPATMEGGGSSRATNHGFQKMTILLVLVLLLMITAPRTAATAGKVVKAVAALEDGMNSSTTMRSLPLVLVAILLITARGRLLLLPPKRLMLPAGEWEEKWEWGLLHLQHQQVEAGEPEEDGGCRGVASTSRRRC</sequence>
<accession>A0A0A9ASR9</accession>
<evidence type="ECO:0000256" key="2">
    <source>
        <dbReference type="SAM" id="Phobius"/>
    </source>
</evidence>
<name>A0A0A9ASR9_ARUDO</name>
<feature type="region of interest" description="Disordered" evidence="1">
    <location>
        <begin position="119"/>
        <end position="140"/>
    </location>
</feature>